<comment type="caution">
    <text evidence="1">The sequence shown here is derived from an EMBL/GenBank/DDBJ whole genome shotgun (WGS) entry which is preliminary data.</text>
</comment>
<dbReference type="AlphaFoldDB" id="A0AB73BZK8"/>
<evidence type="ECO:0000313" key="1">
    <source>
        <dbReference type="EMBL" id="KDE69007.1"/>
    </source>
</evidence>
<organism evidence="1 2">
    <name type="scientific">Fusobacterium necrophorum DJ-2</name>
    <dbReference type="NCBI Taxonomy" id="1441737"/>
    <lineage>
        <taxon>Bacteria</taxon>
        <taxon>Fusobacteriati</taxon>
        <taxon>Fusobacteriota</taxon>
        <taxon>Fusobacteriia</taxon>
        <taxon>Fusobacteriales</taxon>
        <taxon>Fusobacteriaceae</taxon>
        <taxon>Fusobacterium</taxon>
    </lineage>
</organism>
<dbReference type="EMBL" id="JAAH01000203">
    <property type="protein sequence ID" value="KDE69007.1"/>
    <property type="molecule type" value="Genomic_DNA"/>
</dbReference>
<protein>
    <submittedName>
        <fullName evidence="1">Uncharacterized protein</fullName>
    </submittedName>
</protein>
<dbReference type="Proteomes" id="UP000027058">
    <property type="component" value="Unassembled WGS sequence"/>
</dbReference>
<sequence>MNMESRETIINNLIKEVTQQINQKFISLEKIQNYLKNYNKFFTISEIEEYQEKISMLKYLTFTNEEIEVNIYYILEIKKYLIDLREKKGKFIRKIYNECINSLCGYQFFFDFIMKSEFYFKNNKHYFKKEEIEKYNKLWFELEIENALILSDNEELKIKQKWNKNYENILRQVEEMLLYLDSLDI</sequence>
<proteinExistence type="predicted"/>
<gene>
    <name evidence="1" type="ORF">FUSO8_12480</name>
</gene>
<reference evidence="1 2" key="1">
    <citation type="submission" date="2014-01" db="EMBL/GenBank/DDBJ databases">
        <title>Comparative genomics of Fusobacterium necrophorum wild isolates.</title>
        <authorList>
            <person name="Kittichotirat W."/>
            <person name="Bumgarner R.E."/>
            <person name="Lawrence P."/>
        </authorList>
    </citation>
    <scope>NUCLEOTIDE SEQUENCE [LARGE SCALE GENOMIC DNA]</scope>
    <source>
        <strain evidence="1 2">DJ-2</strain>
    </source>
</reference>
<evidence type="ECO:0000313" key="2">
    <source>
        <dbReference type="Proteomes" id="UP000027058"/>
    </source>
</evidence>
<name>A0AB73BZK8_9FUSO</name>
<accession>A0AB73BZK8</accession>